<protein>
    <submittedName>
        <fullName evidence="2">Uncharacterized protein</fullName>
    </submittedName>
</protein>
<feature type="compositionally biased region" description="Low complexity" evidence="1">
    <location>
        <begin position="270"/>
        <end position="281"/>
    </location>
</feature>
<evidence type="ECO:0000313" key="2">
    <source>
        <dbReference type="EMBL" id="CAA9485490.1"/>
    </source>
</evidence>
<feature type="region of interest" description="Disordered" evidence="1">
    <location>
        <begin position="220"/>
        <end position="254"/>
    </location>
</feature>
<dbReference type="EMBL" id="CADCVO010000222">
    <property type="protein sequence ID" value="CAA9485490.1"/>
    <property type="molecule type" value="Genomic_DNA"/>
</dbReference>
<name>A0A6J4S7Q0_9ACTN</name>
<dbReference type="AlphaFoldDB" id="A0A6J4S7Q0"/>
<organism evidence="2">
    <name type="scientific">uncultured Solirubrobacteraceae bacterium</name>
    <dbReference type="NCBI Taxonomy" id="1162706"/>
    <lineage>
        <taxon>Bacteria</taxon>
        <taxon>Bacillati</taxon>
        <taxon>Actinomycetota</taxon>
        <taxon>Thermoleophilia</taxon>
        <taxon>Solirubrobacterales</taxon>
        <taxon>Solirubrobacteraceae</taxon>
        <taxon>environmental samples</taxon>
    </lineage>
</organism>
<accession>A0A6J4S7Q0</accession>
<evidence type="ECO:0000256" key="1">
    <source>
        <dbReference type="SAM" id="MobiDB-lite"/>
    </source>
</evidence>
<reference evidence="2" key="1">
    <citation type="submission" date="2020-02" db="EMBL/GenBank/DDBJ databases">
        <authorList>
            <person name="Meier V. D."/>
        </authorList>
    </citation>
    <scope>NUCLEOTIDE SEQUENCE</scope>
    <source>
        <strain evidence="2">AVDCRST_MAG13</strain>
    </source>
</reference>
<feature type="compositionally biased region" description="Polar residues" evidence="1">
    <location>
        <begin position="237"/>
        <end position="248"/>
    </location>
</feature>
<sequence length="298" mass="30757">MHVVPAQALEREGVEGELARVEEAVELHPPEVRRAQRPELLGAVLLEVPGIARLLRALGGEGQDVRRGEHHEAARPREGLEALEHLVGVAHVLDRLQEDDRVGGRVVALDHVPDEREVRAHVAQPRVLVGLRIGVHADHVAGGAGQDVGAVALPAGHVDHPQPADLPGDPLVDDEVPAEPVVLLGHVGQRALAGEGERRHPVGLVALEEEALGVRGHPAGTVARVPRTPRAAGPGMATSSASSGSVTRNAVRRSTSALTAARAAGALSTAAPEASAPSETACPGASPGVPTRSVRVTG</sequence>
<feature type="region of interest" description="Disordered" evidence="1">
    <location>
        <begin position="270"/>
        <end position="298"/>
    </location>
</feature>
<proteinExistence type="predicted"/>
<gene>
    <name evidence="2" type="ORF">AVDCRST_MAG13-1422</name>
</gene>